<dbReference type="EMBL" id="BAABBN010000004">
    <property type="protein sequence ID" value="GAA3917773.1"/>
    <property type="molecule type" value="Genomic_DNA"/>
</dbReference>
<evidence type="ECO:0000256" key="1">
    <source>
        <dbReference type="ARBA" id="ARBA00001933"/>
    </source>
</evidence>
<reference evidence="7" key="1">
    <citation type="journal article" date="2019" name="Int. J. Syst. Evol. Microbiol.">
        <title>The Global Catalogue of Microorganisms (GCM) 10K type strain sequencing project: providing services to taxonomists for standard genome sequencing and annotation.</title>
        <authorList>
            <consortium name="The Broad Institute Genomics Platform"/>
            <consortium name="The Broad Institute Genome Sequencing Center for Infectious Disease"/>
            <person name="Wu L."/>
            <person name="Ma J."/>
        </authorList>
    </citation>
    <scope>NUCLEOTIDE SEQUENCE [LARGE SCALE GENOMIC DNA]</scope>
    <source>
        <strain evidence="7">JCM 17551</strain>
    </source>
</reference>
<evidence type="ECO:0000256" key="2">
    <source>
        <dbReference type="ARBA" id="ARBA00022576"/>
    </source>
</evidence>
<evidence type="ECO:0000256" key="3">
    <source>
        <dbReference type="ARBA" id="ARBA00022679"/>
    </source>
</evidence>
<dbReference type="Gene3D" id="3.40.640.10">
    <property type="entry name" value="Type I PLP-dependent aspartate aminotransferase-like (Major domain)"/>
    <property type="match status" value="1"/>
</dbReference>
<evidence type="ECO:0000256" key="4">
    <source>
        <dbReference type="ARBA" id="ARBA00022898"/>
    </source>
</evidence>
<dbReference type="InterPro" id="IPR015424">
    <property type="entry name" value="PyrdxlP-dep_Trfase"/>
</dbReference>
<dbReference type="InterPro" id="IPR015421">
    <property type="entry name" value="PyrdxlP-dep_Trfase_major"/>
</dbReference>
<keyword evidence="3" id="KW-0808">Transferase</keyword>
<evidence type="ECO:0000313" key="6">
    <source>
        <dbReference type="EMBL" id="GAA3917773.1"/>
    </source>
</evidence>
<dbReference type="Proteomes" id="UP001501565">
    <property type="component" value="Unassembled WGS sequence"/>
</dbReference>
<dbReference type="PANTHER" id="PTHR42684">
    <property type="entry name" value="ADENOSYLMETHIONINE-8-AMINO-7-OXONONANOATE AMINOTRANSFERASE"/>
    <property type="match status" value="1"/>
</dbReference>
<dbReference type="PROSITE" id="PS00600">
    <property type="entry name" value="AA_TRANSFER_CLASS_3"/>
    <property type="match status" value="1"/>
</dbReference>
<name>A0ABP7M9V2_9GAMM</name>
<keyword evidence="4 5" id="KW-0663">Pyridoxal phosphate</keyword>
<dbReference type="InterPro" id="IPR005814">
    <property type="entry name" value="Aminotrans_3"/>
</dbReference>
<evidence type="ECO:0000256" key="5">
    <source>
        <dbReference type="RuleBase" id="RU003560"/>
    </source>
</evidence>
<keyword evidence="7" id="KW-1185">Reference proteome</keyword>
<dbReference type="InterPro" id="IPR049704">
    <property type="entry name" value="Aminotrans_3_PPA_site"/>
</dbReference>
<dbReference type="InterPro" id="IPR015422">
    <property type="entry name" value="PyrdxlP-dep_Trfase_small"/>
</dbReference>
<proteinExistence type="inferred from homology"/>
<keyword evidence="2 6" id="KW-0032">Aminotransferase</keyword>
<gene>
    <name evidence="6" type="ORF">GCM10022277_11010</name>
</gene>
<comment type="cofactor">
    <cofactor evidence="1">
        <name>pyridoxal 5'-phosphate</name>
        <dbReference type="ChEBI" id="CHEBI:597326"/>
    </cofactor>
</comment>
<dbReference type="SUPFAM" id="SSF53383">
    <property type="entry name" value="PLP-dependent transferases"/>
    <property type="match status" value="1"/>
</dbReference>
<dbReference type="PANTHER" id="PTHR42684:SF1">
    <property type="entry name" value="BETA-ALANINE--PYRUVATE AMINOTRANSFERASE"/>
    <property type="match status" value="1"/>
</dbReference>
<organism evidence="6 7">
    <name type="scientific">Litoribacillus peritrichatus</name>
    <dbReference type="NCBI Taxonomy" id="718191"/>
    <lineage>
        <taxon>Bacteria</taxon>
        <taxon>Pseudomonadati</taxon>
        <taxon>Pseudomonadota</taxon>
        <taxon>Gammaproteobacteria</taxon>
        <taxon>Oceanospirillales</taxon>
        <taxon>Oceanospirillaceae</taxon>
        <taxon>Litoribacillus</taxon>
    </lineage>
</organism>
<dbReference type="GO" id="GO:0008483">
    <property type="term" value="F:transaminase activity"/>
    <property type="evidence" value="ECO:0007669"/>
    <property type="project" value="UniProtKB-KW"/>
</dbReference>
<sequence length="467" mass="51360">MQRYTIETDISLKYIFLKLSIISLIQNETPIMPWNELDAFWMPFTSNREFKSAPRMLTSAQGMHFTSDDGRKILDGTAGLWCVNAGHGREEIAKAAYDQLKELDFASAFQMGHPRPFQLAERLIQHTPEGLDHVFFTNSGSESVETALKIAVAYHRLNGNGSKTKFIGREKGYHGTNLGGISVGGLGSNRKDFNCLIPGVDHLQHTWIKGSEFTKGQPAKGAELADELESLIALHSADNIAAVIVEPVVGAGGVFIPPQGYLERLREITRQHDILLIFDEVITGFGRIGKPFAANRFQVTPDLLTTAKGLTNGAIPMGAVFAHNKIHQAFMNGPESSIELFHGYTYSGHPVASAVALATLDIYQHEGLFEQALALEHCWQEGLHSLSDLKAVKDIRNIGLIGAVELHPGDQPGQRGKQVFLDCYWQQNTLVRGIGDTLALSPPLIINEQQIHQLVEALRTAISKIPT</sequence>
<evidence type="ECO:0000313" key="7">
    <source>
        <dbReference type="Proteomes" id="UP001501565"/>
    </source>
</evidence>
<dbReference type="CDD" id="cd00610">
    <property type="entry name" value="OAT_like"/>
    <property type="match status" value="1"/>
</dbReference>
<comment type="caution">
    <text evidence="6">The sequence shown here is derived from an EMBL/GenBank/DDBJ whole genome shotgun (WGS) entry which is preliminary data.</text>
</comment>
<protein>
    <submittedName>
        <fullName evidence="6">Aspartate aminotransferase family protein</fullName>
    </submittedName>
</protein>
<dbReference type="Gene3D" id="3.90.1150.10">
    <property type="entry name" value="Aspartate Aminotransferase, domain 1"/>
    <property type="match status" value="1"/>
</dbReference>
<comment type="similarity">
    <text evidence="5">Belongs to the class-III pyridoxal-phosphate-dependent aminotransferase family.</text>
</comment>
<accession>A0ABP7M9V2</accession>
<dbReference type="Pfam" id="PF00202">
    <property type="entry name" value="Aminotran_3"/>
    <property type="match status" value="1"/>
</dbReference>